<keyword evidence="1" id="KW-0472">Membrane</keyword>
<evidence type="ECO:0000313" key="2">
    <source>
        <dbReference type="EMBL" id="SHH26342.1"/>
    </source>
</evidence>
<evidence type="ECO:0000313" key="3">
    <source>
        <dbReference type="Proteomes" id="UP000184112"/>
    </source>
</evidence>
<keyword evidence="1" id="KW-0812">Transmembrane</keyword>
<dbReference type="AlphaFoldDB" id="A0A1M5RJ12"/>
<reference evidence="2 3" key="1">
    <citation type="submission" date="2016-11" db="EMBL/GenBank/DDBJ databases">
        <authorList>
            <person name="Jaros S."/>
            <person name="Januszkiewicz K."/>
            <person name="Wedrychowicz H."/>
        </authorList>
    </citation>
    <scope>NUCLEOTIDE SEQUENCE [LARGE SCALE GENOMIC DNA]</scope>
    <source>
        <strain evidence="2 3">DSM 6792</strain>
    </source>
</reference>
<protein>
    <submittedName>
        <fullName evidence="2">Uncharacterized protein</fullName>
    </submittedName>
</protein>
<keyword evidence="1" id="KW-1133">Transmembrane helix</keyword>
<feature type="transmembrane region" description="Helical" evidence="1">
    <location>
        <begin position="13"/>
        <end position="34"/>
    </location>
</feature>
<evidence type="ECO:0000256" key="1">
    <source>
        <dbReference type="SAM" id="Phobius"/>
    </source>
</evidence>
<dbReference type="EMBL" id="FQWH01000008">
    <property type="protein sequence ID" value="SHH26342.1"/>
    <property type="molecule type" value="Genomic_DNA"/>
</dbReference>
<organism evidence="2 3">
    <name type="scientific">Flavobacterium johnsoniae</name>
    <name type="common">Cytophaga johnsonae</name>
    <dbReference type="NCBI Taxonomy" id="986"/>
    <lineage>
        <taxon>Bacteria</taxon>
        <taxon>Pseudomonadati</taxon>
        <taxon>Bacteroidota</taxon>
        <taxon>Flavobacteriia</taxon>
        <taxon>Flavobacteriales</taxon>
        <taxon>Flavobacteriaceae</taxon>
        <taxon>Flavobacterium</taxon>
    </lineage>
</organism>
<dbReference type="Proteomes" id="UP000184112">
    <property type="component" value="Unassembled WGS sequence"/>
</dbReference>
<sequence>MNKYIEDYDIPPYLFQVLNIAFGILIIYVLYRLFKHFRNKNK</sequence>
<gene>
    <name evidence="2" type="ORF">SAMN05444388_108170</name>
</gene>
<proteinExistence type="predicted"/>
<name>A0A1M5RJ12_FLAJO</name>
<accession>A0A1M5RJ12</accession>